<dbReference type="Proteomes" id="UP000665181">
    <property type="component" value="Unassembled WGS sequence"/>
</dbReference>
<reference evidence="3" key="2">
    <citation type="submission" date="2021-03" db="EMBL/GenBank/DDBJ databases">
        <title>Isolation of Bacillus subtilis from fermented food sample.</title>
        <authorList>
            <person name="Lakshmanan V."/>
            <person name="Athira K."/>
            <person name="Rajagopal K."/>
        </authorList>
    </citation>
    <scope>NUCLEOTIDE SEQUENCE</scope>
    <source>
        <strain evidence="3">S1</strain>
    </source>
</reference>
<dbReference type="Proteomes" id="UP001214898">
    <property type="component" value="Chromosome"/>
</dbReference>
<feature type="transmembrane region" description="Helical" evidence="1">
    <location>
        <begin position="28"/>
        <end position="49"/>
    </location>
</feature>
<evidence type="ECO:0000313" key="2">
    <source>
        <dbReference type="EMBL" id="KIU11158.1"/>
    </source>
</evidence>
<dbReference type="RefSeq" id="WP_043857649.1">
    <property type="nucleotide sequence ID" value="NZ_CAJNQS010000001.1"/>
</dbReference>
<feature type="transmembrane region" description="Helical" evidence="1">
    <location>
        <begin position="56"/>
        <end position="75"/>
    </location>
</feature>
<keyword evidence="1" id="KW-1133">Transmembrane helix</keyword>
<evidence type="ECO:0008006" key="6">
    <source>
        <dbReference type="Google" id="ProtNLM"/>
    </source>
</evidence>
<protein>
    <recommendedName>
        <fullName evidence="6">DUF3953 domain-containing protein</fullName>
    </recommendedName>
</protein>
<dbReference type="EMBL" id="CP120576">
    <property type="protein sequence ID" value="WEY83535.1"/>
    <property type="molecule type" value="Genomic_DNA"/>
</dbReference>
<evidence type="ECO:0000313" key="4">
    <source>
        <dbReference type="EMBL" id="WEY83535.1"/>
    </source>
</evidence>
<dbReference type="PATRIC" id="fig|1423.173.peg.1802"/>
<feature type="transmembrane region" description="Helical" evidence="1">
    <location>
        <begin position="7"/>
        <end position="22"/>
    </location>
</feature>
<accession>A0A0D1IPB9</accession>
<organism evidence="2 5">
    <name type="scientific">Bacillus subtilis</name>
    <dbReference type="NCBI Taxonomy" id="1423"/>
    <lineage>
        <taxon>Bacteria</taxon>
        <taxon>Bacillati</taxon>
        <taxon>Bacillota</taxon>
        <taxon>Bacilli</taxon>
        <taxon>Bacillales</taxon>
        <taxon>Bacillaceae</taxon>
        <taxon>Bacillus</taxon>
    </lineage>
</organism>
<dbReference type="EMBL" id="JXBC01000003">
    <property type="protein sequence ID" value="KIU11158.1"/>
    <property type="molecule type" value="Genomic_DNA"/>
</dbReference>
<evidence type="ECO:0000313" key="5">
    <source>
        <dbReference type="Proteomes" id="UP000032247"/>
    </source>
</evidence>
<dbReference type="Proteomes" id="UP000032247">
    <property type="component" value="Unassembled WGS sequence"/>
</dbReference>
<reference evidence="2 5" key="1">
    <citation type="submission" date="2014-12" db="EMBL/GenBank/DDBJ databases">
        <title>Comparative genome analysis of Bacillus coagulans HM-08, Clostridium butyricum HM-68, Bacillus subtilis HM-66 and Bacillus licheniformis BL-09.</title>
        <authorList>
            <person name="Zhang H."/>
        </authorList>
    </citation>
    <scope>NUCLEOTIDE SEQUENCE [LARGE SCALE GENOMIC DNA]</scope>
    <source>
        <strain evidence="2 5">HM-66</strain>
    </source>
</reference>
<dbReference type="EMBL" id="JAGFPW010000014">
    <property type="protein sequence ID" value="MBO3795595.1"/>
    <property type="molecule type" value="Genomic_DNA"/>
</dbReference>
<sequence>MLKVAKISVSCIALVLCVYSLFNQNELLLIVVQLFVAALLSLVGVEAILSKQKLSGYLLFGSAAFLLVVNGVKFII</sequence>
<name>A0A0D1IPB9_BACIU</name>
<proteinExistence type="predicted"/>
<evidence type="ECO:0000313" key="3">
    <source>
        <dbReference type="EMBL" id="MBO3795595.1"/>
    </source>
</evidence>
<reference evidence="4" key="3">
    <citation type="submission" date="2023-03" db="EMBL/GenBank/DDBJ databases">
        <title>Complete genome sequences of 52 Bacillus and Priestia strains isolated from West-African fermentations and 26 reference strains from the DSMZ collection.</title>
        <authorList>
            <person name="Wiedenbein E.S."/>
            <person name="Canoy T.S."/>
            <person name="Hui Y."/>
            <person name="Parkouda C."/>
            <person name="Dawende C."/>
            <person name="Ametefe E."/>
            <person name="Jespersen L."/>
            <person name="Nielsen D.S."/>
        </authorList>
    </citation>
    <scope>NUCLEOTIDE SEQUENCE</scope>
    <source>
        <strain evidence="4">PRO56</strain>
    </source>
</reference>
<gene>
    <name evidence="3" type="ORF">J5227_15070</name>
    <name evidence="4" type="ORF">P5633_14110</name>
    <name evidence="2" type="ORF">SC09_Contig24orf00038</name>
</gene>
<dbReference type="AlphaFoldDB" id="A0A0D1IPB9"/>
<evidence type="ECO:0000256" key="1">
    <source>
        <dbReference type="SAM" id="Phobius"/>
    </source>
</evidence>
<keyword evidence="1" id="KW-0472">Membrane</keyword>
<keyword evidence="1" id="KW-0812">Transmembrane</keyword>